<comment type="caution">
    <text evidence="1">The sequence shown here is derived from an EMBL/GenBank/DDBJ whole genome shotgun (WGS) entry which is preliminary data.</text>
</comment>
<accession>A0A835GZ12</accession>
<evidence type="ECO:0000313" key="1">
    <source>
        <dbReference type="EMBL" id="KAF9588507.1"/>
    </source>
</evidence>
<dbReference type="AlphaFoldDB" id="A0A835GZ12"/>
<evidence type="ECO:0000313" key="2">
    <source>
        <dbReference type="Proteomes" id="UP000631114"/>
    </source>
</evidence>
<gene>
    <name evidence="1" type="ORF">IFM89_013001</name>
</gene>
<reference evidence="1 2" key="1">
    <citation type="submission" date="2020-10" db="EMBL/GenBank/DDBJ databases">
        <title>The Coptis chinensis genome and diversification of protoberbering-type alkaloids.</title>
        <authorList>
            <person name="Wang B."/>
            <person name="Shu S."/>
            <person name="Song C."/>
            <person name="Liu Y."/>
        </authorList>
    </citation>
    <scope>NUCLEOTIDE SEQUENCE [LARGE SCALE GENOMIC DNA]</scope>
    <source>
        <strain evidence="1">HL-2020</strain>
        <tissue evidence="1">Leaf</tissue>
    </source>
</reference>
<proteinExistence type="predicted"/>
<sequence>MKSISILIEPLEAFLTSSISEILLQLAARANGEVDKTTKYLAVLSLLDHEQLCYWLVNGGYEMEGGGASLHSFGSSANGSILIAGLFIGPMQQGGGYVTRQETMSIHAMRFMRD</sequence>
<dbReference type="OrthoDB" id="5590282at2759"/>
<dbReference type="Proteomes" id="UP000631114">
    <property type="component" value="Unassembled WGS sequence"/>
</dbReference>
<organism evidence="1 2">
    <name type="scientific">Coptis chinensis</name>
    <dbReference type="NCBI Taxonomy" id="261450"/>
    <lineage>
        <taxon>Eukaryota</taxon>
        <taxon>Viridiplantae</taxon>
        <taxon>Streptophyta</taxon>
        <taxon>Embryophyta</taxon>
        <taxon>Tracheophyta</taxon>
        <taxon>Spermatophyta</taxon>
        <taxon>Magnoliopsida</taxon>
        <taxon>Ranunculales</taxon>
        <taxon>Ranunculaceae</taxon>
        <taxon>Coptidoideae</taxon>
        <taxon>Coptis</taxon>
    </lineage>
</organism>
<dbReference type="EMBL" id="JADFTS010000009">
    <property type="protein sequence ID" value="KAF9588507.1"/>
    <property type="molecule type" value="Genomic_DNA"/>
</dbReference>
<protein>
    <submittedName>
        <fullName evidence="1">Uncharacterized protein</fullName>
    </submittedName>
</protein>
<name>A0A835GZ12_9MAGN</name>
<keyword evidence="2" id="KW-1185">Reference proteome</keyword>